<dbReference type="OrthoDB" id="5912827at2759"/>
<name>A0A2G9TGW1_TELCI</name>
<evidence type="ECO:0000313" key="2">
    <source>
        <dbReference type="Proteomes" id="UP000230423"/>
    </source>
</evidence>
<dbReference type="EMBL" id="KZ366926">
    <property type="protein sequence ID" value="PIO57214.1"/>
    <property type="molecule type" value="Genomic_DNA"/>
</dbReference>
<organism evidence="1 2">
    <name type="scientific">Teladorsagia circumcincta</name>
    <name type="common">Brown stomach worm</name>
    <name type="synonym">Ostertagia circumcincta</name>
    <dbReference type="NCBI Taxonomy" id="45464"/>
    <lineage>
        <taxon>Eukaryota</taxon>
        <taxon>Metazoa</taxon>
        <taxon>Ecdysozoa</taxon>
        <taxon>Nematoda</taxon>
        <taxon>Chromadorea</taxon>
        <taxon>Rhabditida</taxon>
        <taxon>Rhabditina</taxon>
        <taxon>Rhabditomorpha</taxon>
        <taxon>Strongyloidea</taxon>
        <taxon>Trichostrongylidae</taxon>
        <taxon>Teladorsagia</taxon>
    </lineage>
</organism>
<accession>A0A2G9TGW1</accession>
<evidence type="ECO:0000313" key="1">
    <source>
        <dbReference type="EMBL" id="PIO57214.1"/>
    </source>
</evidence>
<dbReference type="SUPFAM" id="SSF55909">
    <property type="entry name" value="Pentein"/>
    <property type="match status" value="1"/>
</dbReference>
<sequence>MLSAASAIEESTFWGSIIKQKMPNDCPVRKGDCESAILMNIEHIMRRLPHSIAVSEEEANAFVCNAITVRNTVLSPVGIAAATREALSHRRMSVTELDMSEFVKSGGACHSLVLRL</sequence>
<reference evidence="1 2" key="1">
    <citation type="submission" date="2015-09" db="EMBL/GenBank/DDBJ databases">
        <title>Draft genome of the parasitic nematode Teladorsagia circumcincta isolate WARC Sus (inbred).</title>
        <authorList>
            <person name="Mitreva M."/>
        </authorList>
    </citation>
    <scope>NUCLEOTIDE SEQUENCE [LARGE SCALE GENOMIC DNA]</scope>
    <source>
        <strain evidence="1 2">S</strain>
    </source>
</reference>
<dbReference type="Gene3D" id="3.75.10.10">
    <property type="entry name" value="L-arginine/glycine Amidinotransferase, Chain A"/>
    <property type="match status" value="1"/>
</dbReference>
<gene>
    <name evidence="1" type="ORF">TELCIR_21382</name>
</gene>
<evidence type="ECO:0008006" key="3">
    <source>
        <dbReference type="Google" id="ProtNLM"/>
    </source>
</evidence>
<keyword evidence="2" id="KW-1185">Reference proteome</keyword>
<dbReference type="AlphaFoldDB" id="A0A2G9TGW1"/>
<protein>
    <recommendedName>
        <fullName evidence="3">Dimethylargininase</fullName>
    </recommendedName>
</protein>
<proteinExistence type="predicted"/>
<dbReference type="Proteomes" id="UP000230423">
    <property type="component" value="Unassembled WGS sequence"/>
</dbReference>